<comment type="caution">
    <text evidence="2">The sequence shown here is derived from an EMBL/GenBank/DDBJ whole genome shotgun (WGS) entry which is preliminary data.</text>
</comment>
<proteinExistence type="predicted"/>
<dbReference type="EMBL" id="MNUE01000012">
    <property type="protein sequence ID" value="OJD36321.1"/>
    <property type="molecule type" value="Genomic_DNA"/>
</dbReference>
<feature type="compositionally biased region" description="Low complexity" evidence="1">
    <location>
        <begin position="101"/>
        <end position="148"/>
    </location>
</feature>
<feature type="compositionally biased region" description="Gly residues" evidence="1">
    <location>
        <begin position="212"/>
        <end position="228"/>
    </location>
</feature>
<evidence type="ECO:0000313" key="3">
    <source>
        <dbReference type="Proteomes" id="UP000183809"/>
    </source>
</evidence>
<dbReference type="Pfam" id="PF12223">
    <property type="entry name" value="DUF3602"/>
    <property type="match status" value="1"/>
</dbReference>
<organism evidence="2 3">
    <name type="scientific">Diplodia corticola</name>
    <dbReference type="NCBI Taxonomy" id="236234"/>
    <lineage>
        <taxon>Eukaryota</taxon>
        <taxon>Fungi</taxon>
        <taxon>Dikarya</taxon>
        <taxon>Ascomycota</taxon>
        <taxon>Pezizomycotina</taxon>
        <taxon>Dothideomycetes</taxon>
        <taxon>Dothideomycetes incertae sedis</taxon>
        <taxon>Botryosphaeriales</taxon>
        <taxon>Botryosphaeriaceae</taxon>
        <taxon>Diplodia</taxon>
    </lineage>
</organism>
<dbReference type="OrthoDB" id="4159136at2759"/>
<dbReference type="AlphaFoldDB" id="A0A1J9R709"/>
<protein>
    <submittedName>
        <fullName evidence="2">Uncharacterized protein</fullName>
    </submittedName>
</protein>
<feature type="region of interest" description="Disordered" evidence="1">
    <location>
        <begin position="205"/>
        <end position="228"/>
    </location>
</feature>
<evidence type="ECO:0000313" key="2">
    <source>
        <dbReference type="EMBL" id="OJD36321.1"/>
    </source>
</evidence>
<reference evidence="2 3" key="1">
    <citation type="submission" date="2016-10" db="EMBL/GenBank/DDBJ databases">
        <title>Proteomics and genomics reveal pathogen-plant mechanisms compatible with a hemibiotrophic lifestyle of Diplodia corticola.</title>
        <authorList>
            <person name="Fernandes I."/>
            <person name="De Jonge R."/>
            <person name="Van De Peer Y."/>
            <person name="Devreese B."/>
            <person name="Alves A."/>
            <person name="Esteves A.C."/>
        </authorList>
    </citation>
    <scope>NUCLEOTIDE SEQUENCE [LARGE SCALE GENOMIC DNA]</scope>
    <source>
        <strain evidence="2 3">CBS 112549</strain>
    </source>
</reference>
<sequence length="228" mass="23366">MWGRGGAGNIQQAAEANKQRASETQDLEAANPTTSAATDDSAAAANTAAASQEYAHMGRGGAGNFYSPAALSSTGTFVNDPTTASTTNPSFSTAEPPPAPLSNLDSSSNWWNTAKTSSSSSSPTTTTTPSAPTSNSTTTTGTSSTTSSVPVARTGRGGAGNYVWGTADVSERRAEQIRREWGELRERERGVRKKVAEDVELAVPKPPSAVLGGPGRGTNGGVGRGEWE</sequence>
<dbReference type="PANTHER" id="PTHR34693:SF1">
    <property type="entry name" value="PROTEIN PAR32"/>
    <property type="match status" value="1"/>
</dbReference>
<feature type="compositionally biased region" description="Low complexity" evidence="1">
    <location>
        <begin position="29"/>
        <end position="50"/>
    </location>
</feature>
<dbReference type="RefSeq" id="XP_020132581.1">
    <property type="nucleotide sequence ID" value="XM_020270701.1"/>
</dbReference>
<feature type="region of interest" description="Disordered" evidence="1">
    <location>
        <begin position="1"/>
        <end position="163"/>
    </location>
</feature>
<evidence type="ECO:0000256" key="1">
    <source>
        <dbReference type="SAM" id="MobiDB-lite"/>
    </source>
</evidence>
<dbReference type="InterPro" id="IPR022024">
    <property type="entry name" value="DUF3602"/>
</dbReference>
<feature type="compositionally biased region" description="Polar residues" evidence="1">
    <location>
        <begin position="70"/>
        <end position="93"/>
    </location>
</feature>
<dbReference type="Proteomes" id="UP000183809">
    <property type="component" value="Unassembled WGS sequence"/>
</dbReference>
<accession>A0A1J9R709</accession>
<dbReference type="GeneID" id="31010960"/>
<gene>
    <name evidence="2" type="ORF">BKCO1_1200030</name>
</gene>
<dbReference type="InterPro" id="IPR053203">
    <property type="entry name" value="Cisplatin_resist-associated"/>
</dbReference>
<dbReference type="PANTHER" id="PTHR34693">
    <property type="entry name" value="PROTEIN PAR32"/>
    <property type="match status" value="1"/>
</dbReference>
<keyword evidence="3" id="KW-1185">Reference proteome</keyword>
<name>A0A1J9R709_9PEZI</name>